<dbReference type="Pfam" id="PF19932">
    <property type="entry name" value="DUF6395"/>
    <property type="match status" value="1"/>
</dbReference>
<dbReference type="RefSeq" id="WP_058889756.1">
    <property type="nucleotide sequence ID" value="NZ_LQBL01000002.1"/>
</dbReference>
<gene>
    <name evidence="1" type="ORF">AVL62_06260</name>
</gene>
<accession>A0A0W8IHZ2</accession>
<evidence type="ECO:0000313" key="2">
    <source>
        <dbReference type="Proteomes" id="UP000054837"/>
    </source>
</evidence>
<dbReference type="EMBL" id="LQBL01000002">
    <property type="protein sequence ID" value="KUG59280.1"/>
    <property type="molecule type" value="Genomic_DNA"/>
</dbReference>
<protein>
    <submittedName>
        <fullName evidence="1">Uncharacterized protein</fullName>
    </submittedName>
</protein>
<sequence>MHLDIHHEPGRVRIALTPGEGEPVTRKGGLARHTASFTVTVAPRGVHPDLLVLSAVLCARPWIRRQTPVTSNLAGSPALAAALASGPGLRLGSVDPTLAPRPRPEPGVPGLCFSGGTDSVATLAVMPESTRSYHLLQRAPEGERRATMFDTRAAQESCEVVRRHGRRVDVVDSDVEYLRASMGFPHDFTTAVPLLLHADRDRLDVIAWGAPLEATYRLQRGHYRDLAESPFVAEWGPVFAAVGLPVCVPVAGVSELVTSRIVHTHALGAAAQSCVRGPRLGSPCGRCAKCARKTLLAGAVTGRWPSASTLERQWRGAEPRAHLLADPIKVEPVIAHTVHRYLTDGGDSTVLRLVADKVGPDPLPWLSRSFDPALELVPQPYRDEVSDRLHRVAPSMSPAEEQVVRDYDVRGEDRRAAQQALVEWFEAHPPQERWSRIRGRARRESRARARLAREAARRLLPGTRARAGQ</sequence>
<organism evidence="1 2">
    <name type="scientific">Serinicoccus chungangensis</name>
    <dbReference type="NCBI Taxonomy" id="767452"/>
    <lineage>
        <taxon>Bacteria</taxon>
        <taxon>Bacillati</taxon>
        <taxon>Actinomycetota</taxon>
        <taxon>Actinomycetes</taxon>
        <taxon>Micrococcales</taxon>
        <taxon>Ornithinimicrobiaceae</taxon>
        <taxon>Serinicoccus</taxon>
    </lineage>
</organism>
<keyword evidence="2" id="KW-1185">Reference proteome</keyword>
<dbReference type="OrthoDB" id="9255477at2"/>
<dbReference type="STRING" id="767452.AVL62_06260"/>
<reference evidence="1 2" key="1">
    <citation type="submission" date="2015-12" db="EMBL/GenBank/DDBJ databases">
        <title>Serinicoccus chungangenesis strain CD08_5 genome sequencing and assembly.</title>
        <authorList>
            <person name="Chander A.M."/>
            <person name="Kaur G."/>
            <person name="Nair G.R."/>
            <person name="Dhawan D.K."/>
            <person name="Kochhar R.K."/>
            <person name="Mayilraj S."/>
            <person name="Bhadada S.K."/>
        </authorList>
    </citation>
    <scope>NUCLEOTIDE SEQUENCE [LARGE SCALE GENOMIC DNA]</scope>
    <source>
        <strain evidence="1 2">CD08_5</strain>
    </source>
</reference>
<evidence type="ECO:0000313" key="1">
    <source>
        <dbReference type="EMBL" id="KUG59280.1"/>
    </source>
</evidence>
<dbReference type="InterPro" id="IPR045654">
    <property type="entry name" value="DUF6395"/>
</dbReference>
<name>A0A0W8IHZ2_9MICO</name>
<dbReference type="Proteomes" id="UP000054837">
    <property type="component" value="Unassembled WGS sequence"/>
</dbReference>
<dbReference type="AlphaFoldDB" id="A0A0W8IHZ2"/>
<comment type="caution">
    <text evidence="1">The sequence shown here is derived from an EMBL/GenBank/DDBJ whole genome shotgun (WGS) entry which is preliminary data.</text>
</comment>
<proteinExistence type="predicted"/>